<reference evidence="1" key="1">
    <citation type="journal article" date="2020" name="bioRxiv">
        <title>Hybrid origin of Populus tomentosa Carr. identified through genome sequencing and phylogenomic analysis.</title>
        <authorList>
            <person name="An X."/>
            <person name="Gao K."/>
            <person name="Chen Z."/>
            <person name="Li J."/>
            <person name="Yang X."/>
            <person name="Yang X."/>
            <person name="Zhou J."/>
            <person name="Guo T."/>
            <person name="Zhao T."/>
            <person name="Huang S."/>
            <person name="Miao D."/>
            <person name="Khan W.U."/>
            <person name="Rao P."/>
            <person name="Ye M."/>
            <person name="Lei B."/>
            <person name="Liao W."/>
            <person name="Wang J."/>
            <person name="Ji L."/>
            <person name="Li Y."/>
            <person name="Guo B."/>
            <person name="Mustafa N.S."/>
            <person name="Li S."/>
            <person name="Yun Q."/>
            <person name="Keller S.R."/>
            <person name="Mao J."/>
            <person name="Zhang R."/>
            <person name="Strauss S.H."/>
        </authorList>
    </citation>
    <scope>NUCLEOTIDE SEQUENCE</scope>
    <source>
        <strain evidence="1">GM15</strain>
        <tissue evidence="1">Leaf</tissue>
    </source>
</reference>
<dbReference type="OrthoDB" id="692882at2759"/>
<name>A0A8X8C037_POPTO</name>
<protein>
    <submittedName>
        <fullName evidence="1">Uncharacterized protein</fullName>
    </submittedName>
</protein>
<proteinExistence type="predicted"/>
<accession>A0A8X8C037</accession>
<evidence type="ECO:0000313" key="2">
    <source>
        <dbReference type="Proteomes" id="UP000886885"/>
    </source>
</evidence>
<organism evidence="1 2">
    <name type="scientific">Populus tomentosa</name>
    <name type="common">Chinese white poplar</name>
    <dbReference type="NCBI Taxonomy" id="118781"/>
    <lineage>
        <taxon>Eukaryota</taxon>
        <taxon>Viridiplantae</taxon>
        <taxon>Streptophyta</taxon>
        <taxon>Embryophyta</taxon>
        <taxon>Tracheophyta</taxon>
        <taxon>Spermatophyta</taxon>
        <taxon>Magnoliopsida</taxon>
        <taxon>eudicotyledons</taxon>
        <taxon>Gunneridae</taxon>
        <taxon>Pentapetalae</taxon>
        <taxon>rosids</taxon>
        <taxon>fabids</taxon>
        <taxon>Malpighiales</taxon>
        <taxon>Salicaceae</taxon>
        <taxon>Saliceae</taxon>
        <taxon>Populus</taxon>
    </lineage>
</organism>
<keyword evidence="2" id="KW-1185">Reference proteome</keyword>
<dbReference type="EMBL" id="JAAWWB010000032">
    <property type="protein sequence ID" value="KAG6743466.1"/>
    <property type="molecule type" value="Genomic_DNA"/>
</dbReference>
<dbReference type="AlphaFoldDB" id="A0A8X8C037"/>
<sequence length="103" mass="11250">MNIVENLGSKNLVAWGACDHFQGTDELWEKQGSQGSHCCGRSLWYGKTGVNSSALQGDERIVVRGDGTDAAHLTSCLRRKVRHTDIIMSMLPANGHVCVCVYT</sequence>
<dbReference type="Proteomes" id="UP000886885">
    <property type="component" value="Chromosome 16D"/>
</dbReference>
<comment type="caution">
    <text evidence="1">The sequence shown here is derived from an EMBL/GenBank/DDBJ whole genome shotgun (WGS) entry which is preliminary data.</text>
</comment>
<evidence type="ECO:0000313" key="1">
    <source>
        <dbReference type="EMBL" id="KAG6743466.1"/>
    </source>
</evidence>
<gene>
    <name evidence="1" type="ORF">POTOM_052160</name>
</gene>